<comment type="catalytic activity">
    <reaction evidence="1">
        <text>Hydrolysis of DNA containing ring-opened 7-methylguanine residues, releasing 2,6-diamino-4-hydroxy-5-(N-methyl)formamidopyrimidine.</text>
        <dbReference type="EC" id="3.2.2.23"/>
    </reaction>
</comment>
<dbReference type="Proteomes" id="UP000034539">
    <property type="component" value="Unassembled WGS sequence"/>
</dbReference>
<keyword evidence="14" id="KW-0326">Glycosidase</keyword>
<evidence type="ECO:0000256" key="3">
    <source>
        <dbReference type="ARBA" id="ARBA00009409"/>
    </source>
</evidence>
<dbReference type="InterPro" id="IPR012319">
    <property type="entry name" value="FPG_cat"/>
</dbReference>
<dbReference type="GO" id="GO:0006284">
    <property type="term" value="P:base-excision repair"/>
    <property type="evidence" value="ECO:0007669"/>
    <property type="project" value="InterPro"/>
</dbReference>
<keyword evidence="10" id="KW-0238">DNA-binding</keyword>
<evidence type="ECO:0000256" key="11">
    <source>
        <dbReference type="ARBA" id="ARBA00023204"/>
    </source>
</evidence>
<dbReference type="InterPro" id="IPR020629">
    <property type="entry name" value="FPG_Glyclase"/>
</dbReference>
<dbReference type="InterPro" id="IPR000214">
    <property type="entry name" value="Znf_DNA_glyclase/AP_lyase"/>
</dbReference>
<keyword evidence="6" id="KW-0227">DNA damage</keyword>
<keyword evidence="5" id="KW-0479">Metal-binding</keyword>
<gene>
    <name evidence="19" type="ORF">UT63_C0019G0009</name>
</gene>
<comment type="cofactor">
    <cofactor evidence="2">
        <name>Zn(2+)</name>
        <dbReference type="ChEBI" id="CHEBI:29105"/>
    </cofactor>
</comment>
<dbReference type="Gene3D" id="1.10.8.50">
    <property type="match status" value="1"/>
</dbReference>
<dbReference type="PROSITE" id="PS51066">
    <property type="entry name" value="ZF_FPG_2"/>
    <property type="match status" value="1"/>
</dbReference>
<keyword evidence="11" id="KW-0234">DNA repair</keyword>
<evidence type="ECO:0000256" key="5">
    <source>
        <dbReference type="ARBA" id="ARBA00022723"/>
    </source>
</evidence>
<dbReference type="GO" id="GO:0034039">
    <property type="term" value="F:8-oxo-7,8-dihydroguanine DNA N-glycosylase activity"/>
    <property type="evidence" value="ECO:0007669"/>
    <property type="project" value="TreeGrafter"/>
</dbReference>
<dbReference type="InterPro" id="IPR010979">
    <property type="entry name" value="Ribosomal_uS13-like_H2TH"/>
</dbReference>
<dbReference type="SMART" id="SM00898">
    <property type="entry name" value="Fapy_DNA_glyco"/>
    <property type="match status" value="1"/>
</dbReference>
<evidence type="ECO:0000256" key="16">
    <source>
        <dbReference type="PROSITE-ProRule" id="PRU00391"/>
    </source>
</evidence>
<evidence type="ECO:0000256" key="13">
    <source>
        <dbReference type="ARBA" id="ARBA00023268"/>
    </source>
</evidence>
<dbReference type="SUPFAM" id="SSF57716">
    <property type="entry name" value="Glucocorticoid receptor-like (DNA-binding domain)"/>
    <property type="match status" value="1"/>
</dbReference>
<dbReference type="InterPro" id="IPR035937">
    <property type="entry name" value="FPG_N"/>
</dbReference>
<dbReference type="Gene3D" id="3.20.190.10">
    <property type="entry name" value="MutM-like, N-terminal"/>
    <property type="match status" value="1"/>
</dbReference>
<evidence type="ECO:0000256" key="8">
    <source>
        <dbReference type="ARBA" id="ARBA00022801"/>
    </source>
</evidence>
<comment type="catalytic activity">
    <reaction evidence="15">
        <text>2'-deoxyribonucleotide-(2'-deoxyribose 5'-phosphate)-2'-deoxyribonucleotide-DNA = a 3'-end 2'-deoxyribonucleotide-(2,3-dehydro-2,3-deoxyribose 5'-phosphate)-DNA + a 5'-end 5'-phospho-2'-deoxyribonucleoside-DNA + H(+)</text>
        <dbReference type="Rhea" id="RHEA:66592"/>
        <dbReference type="Rhea" id="RHEA-COMP:13180"/>
        <dbReference type="Rhea" id="RHEA-COMP:16897"/>
        <dbReference type="Rhea" id="RHEA-COMP:17067"/>
        <dbReference type="ChEBI" id="CHEBI:15378"/>
        <dbReference type="ChEBI" id="CHEBI:136412"/>
        <dbReference type="ChEBI" id="CHEBI:157695"/>
        <dbReference type="ChEBI" id="CHEBI:167181"/>
        <dbReference type="EC" id="4.2.99.18"/>
    </reaction>
</comment>
<dbReference type="GO" id="GO:0003684">
    <property type="term" value="F:damaged DNA binding"/>
    <property type="evidence" value="ECO:0007669"/>
    <property type="project" value="InterPro"/>
</dbReference>
<dbReference type="Pfam" id="PF06827">
    <property type="entry name" value="zf-FPG_IleRS"/>
    <property type="match status" value="1"/>
</dbReference>
<dbReference type="NCBIfam" id="TIGR00577">
    <property type="entry name" value="fpg"/>
    <property type="match status" value="1"/>
</dbReference>
<keyword evidence="12" id="KW-0456">Lyase</keyword>
<evidence type="ECO:0000313" key="19">
    <source>
        <dbReference type="EMBL" id="KKR33287.1"/>
    </source>
</evidence>
<feature type="domain" description="Formamidopyrimidine-DNA glycosylase catalytic" evidence="18">
    <location>
        <begin position="2"/>
        <end position="123"/>
    </location>
</feature>
<feature type="domain" description="FPG-type" evidence="17">
    <location>
        <begin position="257"/>
        <end position="292"/>
    </location>
</feature>
<organism evidence="19 20">
    <name type="scientific">Candidatus Gottesmanbacteria bacterium GW2011_GWC2_39_8</name>
    <dbReference type="NCBI Taxonomy" id="1618450"/>
    <lineage>
        <taxon>Bacteria</taxon>
        <taxon>Candidatus Gottesmaniibacteriota</taxon>
    </lineage>
</organism>
<evidence type="ECO:0000256" key="10">
    <source>
        <dbReference type="ARBA" id="ARBA00023125"/>
    </source>
</evidence>
<dbReference type="PANTHER" id="PTHR22993">
    <property type="entry name" value="FORMAMIDOPYRIMIDINE-DNA GLYCOSYLASE"/>
    <property type="match status" value="1"/>
</dbReference>
<evidence type="ECO:0000256" key="4">
    <source>
        <dbReference type="ARBA" id="ARBA00011245"/>
    </source>
</evidence>
<dbReference type="Pfam" id="PF01149">
    <property type="entry name" value="Fapy_DNA_glyco"/>
    <property type="match status" value="1"/>
</dbReference>
<comment type="caution">
    <text evidence="19">The sequence shown here is derived from an EMBL/GenBank/DDBJ whole genome shotgun (WGS) entry which is preliminary data.</text>
</comment>
<dbReference type="FunFam" id="1.10.8.50:FF:000003">
    <property type="entry name" value="Formamidopyrimidine-DNA glycosylase"/>
    <property type="match status" value="1"/>
</dbReference>
<comment type="subunit">
    <text evidence="4">Monomer.</text>
</comment>
<keyword evidence="7 16" id="KW-0863">Zinc-finger</keyword>
<keyword evidence="9" id="KW-0862">Zinc</keyword>
<dbReference type="PANTHER" id="PTHR22993:SF9">
    <property type="entry name" value="FORMAMIDOPYRIMIDINE-DNA GLYCOSYLASE"/>
    <property type="match status" value="1"/>
</dbReference>
<dbReference type="SUPFAM" id="SSF81624">
    <property type="entry name" value="N-terminal domain of MutM-like DNA repair proteins"/>
    <property type="match status" value="1"/>
</dbReference>
<sequence length="292" mass="33071">MPELPEVETIRMQLEQVLKGLEIESVEIRKPKSFPDDKSLIVRSKVKGLRRFAKVIIIDLDNGLSLAIHLKLTGQLVYRGIRQPKNLNIVDEDLVNLPNNHTRVIINFTDGDSLYFNDLRVFGWMKIVKSFKDTKLQSFKEGKSVEDMIGKLGPEPFRDLTEEKFKKIVSKSNRPIKITLMDQEKIAGVGNIYANEALFLAGIDPRRKGKELDDGSIVSLFHCLEKALKLGFKWQGSSENNYRNAFGEKGHFQEHTLVYGENGKDCPNKCGGKIKRISLGGRGTFFCPDCQS</sequence>
<dbReference type="PROSITE" id="PS01242">
    <property type="entry name" value="ZF_FPG_1"/>
    <property type="match status" value="1"/>
</dbReference>
<evidence type="ECO:0000313" key="20">
    <source>
        <dbReference type="Proteomes" id="UP000034539"/>
    </source>
</evidence>
<dbReference type="EMBL" id="LBXN01000019">
    <property type="protein sequence ID" value="KKR33287.1"/>
    <property type="molecule type" value="Genomic_DNA"/>
</dbReference>
<keyword evidence="8" id="KW-0378">Hydrolase</keyword>
<comment type="similarity">
    <text evidence="3">Belongs to the FPG family.</text>
</comment>
<evidence type="ECO:0000256" key="7">
    <source>
        <dbReference type="ARBA" id="ARBA00022771"/>
    </source>
</evidence>
<protein>
    <submittedName>
        <fullName evidence="19">Formamidopyrimidine-DNA glycosylase</fullName>
    </submittedName>
</protein>
<evidence type="ECO:0000256" key="2">
    <source>
        <dbReference type="ARBA" id="ARBA00001947"/>
    </source>
</evidence>
<dbReference type="InterPro" id="IPR015887">
    <property type="entry name" value="DNA_glyclase_Znf_dom_DNA_BS"/>
</dbReference>
<evidence type="ECO:0000256" key="1">
    <source>
        <dbReference type="ARBA" id="ARBA00001668"/>
    </source>
</evidence>
<evidence type="ECO:0000259" key="17">
    <source>
        <dbReference type="PROSITE" id="PS51066"/>
    </source>
</evidence>
<evidence type="ECO:0000256" key="15">
    <source>
        <dbReference type="ARBA" id="ARBA00044632"/>
    </source>
</evidence>
<name>A0A0G0T635_9BACT</name>
<dbReference type="AlphaFoldDB" id="A0A0G0T635"/>
<evidence type="ECO:0000256" key="9">
    <source>
        <dbReference type="ARBA" id="ARBA00022833"/>
    </source>
</evidence>
<proteinExistence type="inferred from homology"/>
<dbReference type="SMART" id="SM01232">
    <property type="entry name" value="H2TH"/>
    <property type="match status" value="1"/>
</dbReference>
<dbReference type="GO" id="GO:0140078">
    <property type="term" value="F:class I DNA-(apurinic or apyrimidinic site) endonuclease activity"/>
    <property type="evidence" value="ECO:0007669"/>
    <property type="project" value="UniProtKB-EC"/>
</dbReference>
<dbReference type="SUPFAM" id="SSF46946">
    <property type="entry name" value="S13-like H2TH domain"/>
    <property type="match status" value="1"/>
</dbReference>
<evidence type="ECO:0000256" key="12">
    <source>
        <dbReference type="ARBA" id="ARBA00023239"/>
    </source>
</evidence>
<dbReference type="PATRIC" id="fig|1618450.3.peg.509"/>
<evidence type="ECO:0000256" key="6">
    <source>
        <dbReference type="ARBA" id="ARBA00022763"/>
    </source>
</evidence>
<dbReference type="InterPro" id="IPR015886">
    <property type="entry name" value="H2TH_FPG"/>
</dbReference>
<dbReference type="Pfam" id="PF06831">
    <property type="entry name" value="H2TH"/>
    <property type="match status" value="1"/>
</dbReference>
<evidence type="ECO:0000256" key="14">
    <source>
        <dbReference type="ARBA" id="ARBA00023295"/>
    </source>
</evidence>
<evidence type="ECO:0000259" key="18">
    <source>
        <dbReference type="PROSITE" id="PS51068"/>
    </source>
</evidence>
<accession>A0A0G0T635</accession>
<dbReference type="PROSITE" id="PS51068">
    <property type="entry name" value="FPG_CAT"/>
    <property type="match status" value="1"/>
</dbReference>
<dbReference type="GO" id="GO:0008270">
    <property type="term" value="F:zinc ion binding"/>
    <property type="evidence" value="ECO:0007669"/>
    <property type="project" value="UniProtKB-KW"/>
</dbReference>
<dbReference type="CDD" id="cd08966">
    <property type="entry name" value="EcFpg-like_N"/>
    <property type="match status" value="1"/>
</dbReference>
<dbReference type="InterPro" id="IPR010663">
    <property type="entry name" value="Znf_FPG/IleRS"/>
</dbReference>
<dbReference type="NCBIfam" id="NF002211">
    <property type="entry name" value="PRK01103.1"/>
    <property type="match status" value="1"/>
</dbReference>
<reference evidence="19 20" key="1">
    <citation type="journal article" date="2015" name="Nature">
        <title>rRNA introns, odd ribosomes, and small enigmatic genomes across a large radiation of phyla.</title>
        <authorList>
            <person name="Brown C.T."/>
            <person name="Hug L.A."/>
            <person name="Thomas B.C."/>
            <person name="Sharon I."/>
            <person name="Castelle C.J."/>
            <person name="Singh A."/>
            <person name="Wilkins M.J."/>
            <person name="Williams K.H."/>
            <person name="Banfield J.F."/>
        </authorList>
    </citation>
    <scope>NUCLEOTIDE SEQUENCE [LARGE SCALE GENOMIC DNA]</scope>
</reference>
<keyword evidence="13" id="KW-0511">Multifunctional enzyme</keyword>